<gene>
    <name evidence="2" type="ORF">PPSIR1_30060</name>
</gene>
<feature type="compositionally biased region" description="Acidic residues" evidence="1">
    <location>
        <begin position="41"/>
        <end position="50"/>
    </location>
</feature>
<dbReference type="Proteomes" id="UP000005801">
    <property type="component" value="Unassembled WGS sequence"/>
</dbReference>
<dbReference type="eggNOG" id="ENOG5032BXY">
    <property type="taxonomic scope" value="Bacteria"/>
</dbReference>
<keyword evidence="3" id="KW-1185">Reference proteome</keyword>
<organism evidence="2 3">
    <name type="scientific">Plesiocystis pacifica SIR-1</name>
    <dbReference type="NCBI Taxonomy" id="391625"/>
    <lineage>
        <taxon>Bacteria</taxon>
        <taxon>Pseudomonadati</taxon>
        <taxon>Myxococcota</taxon>
        <taxon>Polyangia</taxon>
        <taxon>Nannocystales</taxon>
        <taxon>Nannocystaceae</taxon>
        <taxon>Plesiocystis</taxon>
    </lineage>
</organism>
<name>A6FYZ1_9BACT</name>
<feature type="compositionally biased region" description="Low complexity" evidence="1">
    <location>
        <begin position="19"/>
        <end position="40"/>
    </location>
</feature>
<sequence length="500" mass="52447">MALTAAGGGCKPDAEAPSAETPAELEAKAAAEPGPTPSAGEAEEAEEADPAEGAGAAVHELGSEAEPTKQAAAKPDAEAAKEVRRRLAVELEAGRAKARAKDYAGAMAHLEAALEIDPGHVATLGELGWAAFRAGELALARRTTLAGLAHAPTDDQRGMLLYNLGRIDEAEGFPETAKARYRRSLQFRDNAIVRERLAGLEAGPAAEGSETTGTAETAGAPSGGVAVEVAALADAELERALHGGLAVLARDLPDLDAVCATLAGSSNCSTTAGVDADVDEGAACTCAPTLHATPGPEDSSWGLIHFEARDLFHEAFEHPVVQTAGGWTVFAAVAYAYNPGAFGIYEDVEVRPTRTVPAGPKLGWVLVLDLAKSRHDHDIGLNETQSHADERLVLCAREREGARRAACTRPILRSVEASREILHEEIEAELDEPFDHSGVPWSRRYSARISVVGAQLRVADVQRSDMDVKLPRETFTGQLMLGAGERPLMELLGLADVAGQ</sequence>
<protein>
    <submittedName>
        <fullName evidence="2">Uncharacterized protein</fullName>
    </submittedName>
</protein>
<reference evidence="2 3" key="1">
    <citation type="submission" date="2007-06" db="EMBL/GenBank/DDBJ databases">
        <authorList>
            <person name="Shimkets L."/>
            <person name="Ferriera S."/>
            <person name="Johnson J."/>
            <person name="Kravitz S."/>
            <person name="Beeson K."/>
            <person name="Sutton G."/>
            <person name="Rogers Y.-H."/>
            <person name="Friedman R."/>
            <person name="Frazier M."/>
            <person name="Venter J.C."/>
        </authorList>
    </citation>
    <scope>NUCLEOTIDE SEQUENCE [LARGE SCALE GENOMIC DNA]</scope>
    <source>
        <strain evidence="2 3">SIR-1</strain>
    </source>
</reference>
<evidence type="ECO:0000313" key="2">
    <source>
        <dbReference type="EMBL" id="EDM81146.1"/>
    </source>
</evidence>
<feature type="compositionally biased region" description="Gly residues" evidence="1">
    <location>
        <begin position="1"/>
        <end position="10"/>
    </location>
</feature>
<proteinExistence type="predicted"/>
<evidence type="ECO:0000313" key="3">
    <source>
        <dbReference type="Proteomes" id="UP000005801"/>
    </source>
</evidence>
<accession>A6FYZ1</accession>
<evidence type="ECO:0000256" key="1">
    <source>
        <dbReference type="SAM" id="MobiDB-lite"/>
    </source>
</evidence>
<dbReference type="Gene3D" id="1.25.40.10">
    <property type="entry name" value="Tetratricopeptide repeat domain"/>
    <property type="match status" value="1"/>
</dbReference>
<dbReference type="EMBL" id="ABCS01000005">
    <property type="protein sequence ID" value="EDM81146.1"/>
    <property type="molecule type" value="Genomic_DNA"/>
</dbReference>
<dbReference type="InterPro" id="IPR011990">
    <property type="entry name" value="TPR-like_helical_dom_sf"/>
</dbReference>
<dbReference type="SUPFAM" id="SSF48452">
    <property type="entry name" value="TPR-like"/>
    <property type="match status" value="1"/>
</dbReference>
<dbReference type="Pfam" id="PF14559">
    <property type="entry name" value="TPR_19"/>
    <property type="match status" value="1"/>
</dbReference>
<dbReference type="STRING" id="391625.PPSIR1_30060"/>
<feature type="region of interest" description="Disordered" evidence="1">
    <location>
        <begin position="202"/>
        <end position="221"/>
    </location>
</feature>
<comment type="caution">
    <text evidence="2">The sequence shown here is derived from an EMBL/GenBank/DDBJ whole genome shotgun (WGS) entry which is preliminary data.</text>
</comment>
<feature type="region of interest" description="Disordered" evidence="1">
    <location>
        <begin position="1"/>
        <end position="79"/>
    </location>
</feature>
<dbReference type="AlphaFoldDB" id="A6FYZ1"/>